<dbReference type="Proteomes" id="UP000276953">
    <property type="component" value="Unassembled WGS sequence"/>
</dbReference>
<dbReference type="AlphaFoldDB" id="A0A3S0VGD1"/>
<comment type="caution">
    <text evidence="2">The sequence shown here is derived from an EMBL/GenBank/DDBJ whole genome shotgun (WGS) entry which is preliminary data.</text>
</comment>
<protein>
    <recommendedName>
        <fullName evidence="4">T9SS C-terminal target domain-containing protein</fullName>
    </recommendedName>
</protein>
<keyword evidence="1" id="KW-0732">Signal</keyword>
<organism evidence="2 3">
    <name type="scientific">Chryseobacterium arthrosphaerae</name>
    <dbReference type="NCBI Taxonomy" id="651561"/>
    <lineage>
        <taxon>Bacteria</taxon>
        <taxon>Pseudomonadati</taxon>
        <taxon>Bacteroidota</taxon>
        <taxon>Flavobacteriia</taxon>
        <taxon>Flavobacteriales</taxon>
        <taxon>Weeksellaceae</taxon>
        <taxon>Chryseobacterium group</taxon>
        <taxon>Chryseobacterium</taxon>
    </lineage>
</organism>
<evidence type="ECO:0000313" key="3">
    <source>
        <dbReference type="Proteomes" id="UP000276953"/>
    </source>
</evidence>
<dbReference type="EMBL" id="RYFC01000003">
    <property type="protein sequence ID" value="RTZ46244.1"/>
    <property type="molecule type" value="Genomic_DNA"/>
</dbReference>
<accession>A0A3S0VGD1</accession>
<feature type="signal peptide" evidence="1">
    <location>
        <begin position="1"/>
        <end position="18"/>
    </location>
</feature>
<evidence type="ECO:0008006" key="4">
    <source>
        <dbReference type="Google" id="ProtNLM"/>
    </source>
</evidence>
<evidence type="ECO:0000313" key="2">
    <source>
        <dbReference type="EMBL" id="RTZ46244.1"/>
    </source>
</evidence>
<proteinExistence type="predicted"/>
<sequence>MKLKITFLLFNCFLVLQAQVGINTATPGSTLDVNGSFATPYKQVTTSTYNLLVSDQYLDYRGTAVSTWSLPAAQTSPNFKGRIYEIRNESGFNIVLTPNGTEKIDVSNTQVSQPNFLLPSGYYAIVKSTGNTTGSTWVVTMLSNGLAASGSTGGGNTTGFSPQYWATSCKCISKNSTFHF</sequence>
<feature type="chain" id="PRO_5018541342" description="T9SS C-terminal target domain-containing protein" evidence="1">
    <location>
        <begin position="19"/>
        <end position="180"/>
    </location>
</feature>
<gene>
    <name evidence="2" type="ORF">EJ377_17625</name>
</gene>
<evidence type="ECO:0000256" key="1">
    <source>
        <dbReference type="SAM" id="SignalP"/>
    </source>
</evidence>
<reference evidence="2 3" key="1">
    <citation type="submission" date="2018-12" db="EMBL/GenBank/DDBJ databases">
        <title>Draft Genome Sequence of Chryseobacterium arthrosphaerae strain ED882-96 Isolated from the Blood of a Patient with Liver Cirrhosis in Taiwan.</title>
        <authorList>
            <person name="Lin J.-N."/>
            <person name="Lai C.-H."/>
            <person name="Yang C.-H."/>
            <person name="Huang Y.-H."/>
        </authorList>
    </citation>
    <scope>NUCLEOTIDE SEQUENCE [LARGE SCALE GENOMIC DNA]</scope>
    <source>
        <strain evidence="2 3">ED882-96</strain>
    </source>
</reference>
<name>A0A3S0VGD1_9FLAO</name>